<evidence type="ECO:0000313" key="3">
    <source>
        <dbReference type="Proteomes" id="UP000017127"/>
    </source>
</evidence>
<keyword evidence="3" id="KW-1185">Reference proteome</keyword>
<keyword evidence="2" id="KW-0808">Transferase</keyword>
<dbReference type="Pfam" id="PF00535">
    <property type="entry name" value="Glycos_transf_2"/>
    <property type="match status" value="1"/>
</dbReference>
<dbReference type="InterPro" id="IPR029044">
    <property type="entry name" value="Nucleotide-diphossugar_trans"/>
</dbReference>
<dbReference type="RefSeq" id="WP_023068994.1">
    <property type="nucleotide sequence ID" value="NZ_AUZM01000082.1"/>
</dbReference>
<dbReference type="Gene3D" id="3.90.550.10">
    <property type="entry name" value="Spore Coat Polysaccharide Biosynthesis Protein SpsA, Chain A"/>
    <property type="match status" value="1"/>
</dbReference>
<dbReference type="GO" id="GO:0016740">
    <property type="term" value="F:transferase activity"/>
    <property type="evidence" value="ECO:0007669"/>
    <property type="project" value="UniProtKB-KW"/>
</dbReference>
<evidence type="ECO:0000313" key="2">
    <source>
        <dbReference type="EMBL" id="ERT04737.1"/>
    </source>
</evidence>
<dbReference type="CDD" id="cd00761">
    <property type="entry name" value="Glyco_tranf_GTA_type"/>
    <property type="match status" value="1"/>
</dbReference>
<feature type="domain" description="Glycosyltransferase 2-like" evidence="1">
    <location>
        <begin position="25"/>
        <end position="176"/>
    </location>
</feature>
<gene>
    <name evidence="2" type="ORF">M595_5308</name>
</gene>
<dbReference type="EMBL" id="AUZM01000082">
    <property type="protein sequence ID" value="ERT04737.1"/>
    <property type="molecule type" value="Genomic_DNA"/>
</dbReference>
<dbReference type="AlphaFoldDB" id="U7QC04"/>
<accession>U7QC04</accession>
<dbReference type="Proteomes" id="UP000017127">
    <property type="component" value="Unassembled WGS sequence"/>
</dbReference>
<proteinExistence type="predicted"/>
<evidence type="ECO:0000259" key="1">
    <source>
        <dbReference type="Pfam" id="PF00535"/>
    </source>
</evidence>
<comment type="caution">
    <text evidence="2">The sequence shown here is derived from an EMBL/GenBank/DDBJ whole genome shotgun (WGS) entry which is preliminary data.</text>
</comment>
<name>U7QC04_9CYAN</name>
<reference evidence="2 3" key="1">
    <citation type="journal article" date="2013" name="Front. Microbiol.">
        <title>Comparative genomic analyses of the cyanobacterium, Lyngbya aestuarii BL J, a powerful hydrogen producer.</title>
        <authorList>
            <person name="Kothari A."/>
            <person name="Vaughn M."/>
            <person name="Garcia-Pichel F."/>
        </authorList>
    </citation>
    <scope>NUCLEOTIDE SEQUENCE [LARGE SCALE GENOMIC DNA]</scope>
    <source>
        <strain evidence="2 3">BL J</strain>
    </source>
</reference>
<dbReference type="InterPro" id="IPR001173">
    <property type="entry name" value="Glyco_trans_2-like"/>
</dbReference>
<sequence>MQLNTELQLPSFSIVYETENLSSVELENIYRSLASIATQEISPSQANEFLIIDGGNAPPEIIEQLSAKYPWITVKSEPGIGYHEAKLLGAELATGEIVIYMDSDCEYEPQWLTSILTTLSQNPDVEVIGGETSTPIRNPYELAVAIHYFFPRLTKQEEPYISNHYYLNGVAFRREFLLQTPFPTNLPTYRGNCILHIYYLCKLKGKQVWQHPQARATHEPPTPSFIFWRYLLKGRDKTLRELIRPRLKAGVDIKDSSQLSTDINYTLEQKARGIARTIIKIKPFRFQKLGSVLSQDSSYLLMLPLALPIVLWFELLFVSGSIISYFNPDLLLKLYQEKELLE</sequence>
<dbReference type="OrthoDB" id="153025at2"/>
<organism evidence="2 3">
    <name type="scientific">Lyngbya aestuarii BL J</name>
    <dbReference type="NCBI Taxonomy" id="1348334"/>
    <lineage>
        <taxon>Bacteria</taxon>
        <taxon>Bacillati</taxon>
        <taxon>Cyanobacteriota</taxon>
        <taxon>Cyanophyceae</taxon>
        <taxon>Oscillatoriophycideae</taxon>
        <taxon>Oscillatoriales</taxon>
        <taxon>Microcoleaceae</taxon>
        <taxon>Lyngbya</taxon>
    </lineage>
</organism>
<dbReference type="SUPFAM" id="SSF53448">
    <property type="entry name" value="Nucleotide-diphospho-sugar transferases"/>
    <property type="match status" value="1"/>
</dbReference>
<protein>
    <submittedName>
        <fullName evidence="2">Glycosyl transferase 2 family protein</fullName>
    </submittedName>
</protein>